<organism evidence="2 3">
    <name type="scientific">Aureimonas pseudogalii</name>
    <dbReference type="NCBI Taxonomy" id="1744844"/>
    <lineage>
        <taxon>Bacteria</taxon>
        <taxon>Pseudomonadati</taxon>
        <taxon>Pseudomonadota</taxon>
        <taxon>Alphaproteobacteria</taxon>
        <taxon>Hyphomicrobiales</taxon>
        <taxon>Aurantimonadaceae</taxon>
        <taxon>Aureimonas</taxon>
    </lineage>
</organism>
<proteinExistence type="predicted"/>
<keyword evidence="3" id="KW-1185">Reference proteome</keyword>
<protein>
    <submittedName>
        <fullName evidence="2">Diaminopimelate decarboxylase</fullName>
    </submittedName>
</protein>
<dbReference type="AlphaFoldDB" id="A0A7W6H8T7"/>
<dbReference type="Proteomes" id="UP000542776">
    <property type="component" value="Unassembled WGS sequence"/>
</dbReference>
<dbReference type="RefSeq" id="WP_210291940.1">
    <property type="nucleotide sequence ID" value="NZ_JACIEK010000027.1"/>
</dbReference>
<comment type="caution">
    <text evidence="2">The sequence shown here is derived from an EMBL/GenBank/DDBJ whole genome shotgun (WGS) entry which is preliminary data.</text>
</comment>
<dbReference type="EMBL" id="JACIEK010000027">
    <property type="protein sequence ID" value="MBB4000711.1"/>
    <property type="molecule type" value="Genomic_DNA"/>
</dbReference>
<gene>
    <name evidence="2" type="ORF">GGR04_004591</name>
</gene>
<feature type="region of interest" description="Disordered" evidence="1">
    <location>
        <begin position="142"/>
        <end position="187"/>
    </location>
</feature>
<evidence type="ECO:0000313" key="3">
    <source>
        <dbReference type="Proteomes" id="UP000542776"/>
    </source>
</evidence>
<dbReference type="InterPro" id="IPR029066">
    <property type="entry name" value="PLP-binding_barrel"/>
</dbReference>
<dbReference type="SUPFAM" id="SSF51419">
    <property type="entry name" value="PLP-binding barrel"/>
    <property type="match status" value="1"/>
</dbReference>
<evidence type="ECO:0000256" key="1">
    <source>
        <dbReference type="SAM" id="MobiDB-lite"/>
    </source>
</evidence>
<dbReference type="Gene3D" id="3.20.20.10">
    <property type="entry name" value="Alanine racemase"/>
    <property type="match status" value="1"/>
</dbReference>
<feature type="compositionally biased region" description="Polar residues" evidence="1">
    <location>
        <begin position="169"/>
        <end position="178"/>
    </location>
</feature>
<evidence type="ECO:0000313" key="2">
    <source>
        <dbReference type="EMBL" id="MBB4000711.1"/>
    </source>
</evidence>
<name>A0A7W6H8T7_9HYPH</name>
<accession>A0A7W6H8T7</accession>
<sequence length="187" mass="20756">MAIDALDELDRAIAIAGDERSLRILLRVLPPNSPHSRFGFCERDLQAALDRCDESRDQIAMEGFSFHLDGYAVAPRAEFAAALVKRCMEARERGFPVSAISIGGGFACSYVEEADWRAFLDGLDPSQFHSGKRFERFYHTSRRRPGPQCSMPSCERSSTGGPWPPCSWRQGSTCTSSRAGRCSTARE</sequence>
<reference evidence="2 3" key="1">
    <citation type="submission" date="2020-08" db="EMBL/GenBank/DDBJ databases">
        <title>Genomic Encyclopedia of Type Strains, Phase IV (KMG-IV): sequencing the most valuable type-strain genomes for metagenomic binning, comparative biology and taxonomic classification.</title>
        <authorList>
            <person name="Goeker M."/>
        </authorList>
    </citation>
    <scope>NUCLEOTIDE SEQUENCE [LARGE SCALE GENOMIC DNA]</scope>
    <source>
        <strain evidence="2 3">DSM 102238</strain>
    </source>
</reference>